<protein>
    <submittedName>
        <fullName evidence="3">YycH family regulatory protein</fullName>
    </submittedName>
</protein>
<evidence type="ECO:0000259" key="2">
    <source>
        <dbReference type="Pfam" id="PF07435"/>
    </source>
</evidence>
<keyword evidence="1" id="KW-0812">Transmembrane</keyword>
<evidence type="ECO:0000256" key="1">
    <source>
        <dbReference type="SAM" id="Phobius"/>
    </source>
</evidence>
<dbReference type="EMBL" id="JBHSDV010000002">
    <property type="protein sequence ID" value="MFC4387808.1"/>
    <property type="molecule type" value="Genomic_DNA"/>
</dbReference>
<feature type="domain" description="Regulatory protein YycH" evidence="2">
    <location>
        <begin position="5"/>
        <end position="435"/>
    </location>
</feature>
<dbReference type="Gene3D" id="3.30.310.160">
    <property type="entry name" value="YycH protein, domain 2"/>
    <property type="match status" value="1"/>
</dbReference>
<dbReference type="Proteomes" id="UP001595880">
    <property type="component" value="Unassembled WGS sequence"/>
</dbReference>
<feature type="transmembrane region" description="Helical" evidence="1">
    <location>
        <begin position="9"/>
        <end position="28"/>
    </location>
</feature>
<dbReference type="InterPro" id="IPR042274">
    <property type="entry name" value="YycH/YycI_2"/>
</dbReference>
<proteinExistence type="predicted"/>
<dbReference type="Pfam" id="PF07435">
    <property type="entry name" value="YycH"/>
    <property type="match status" value="1"/>
</dbReference>
<keyword evidence="1" id="KW-0472">Membrane</keyword>
<comment type="caution">
    <text evidence="3">The sequence shown here is derived from an EMBL/GenBank/DDBJ whole genome shotgun (WGS) entry which is preliminary data.</text>
</comment>
<evidence type="ECO:0000313" key="4">
    <source>
        <dbReference type="Proteomes" id="UP001595880"/>
    </source>
</evidence>
<reference evidence="4" key="1">
    <citation type="journal article" date="2019" name="Int. J. Syst. Evol. Microbiol.">
        <title>The Global Catalogue of Microorganisms (GCM) 10K type strain sequencing project: providing services to taxonomists for standard genome sequencing and annotation.</title>
        <authorList>
            <consortium name="The Broad Institute Genomics Platform"/>
            <consortium name="The Broad Institute Genome Sequencing Center for Infectious Disease"/>
            <person name="Wu L."/>
            <person name="Ma J."/>
        </authorList>
    </citation>
    <scope>NUCLEOTIDE SEQUENCE [LARGE SCALE GENOMIC DNA]</scope>
    <source>
        <strain evidence="4">KACC 14058</strain>
    </source>
</reference>
<dbReference type="CDD" id="cd15787">
    <property type="entry name" value="YycH_N"/>
    <property type="match status" value="1"/>
</dbReference>
<dbReference type="InterPro" id="IPR009996">
    <property type="entry name" value="YycH"/>
</dbReference>
<gene>
    <name evidence="3" type="ORF">ACFOZ1_08270</name>
</gene>
<name>A0ABV8VYD9_9BACI</name>
<dbReference type="RefSeq" id="WP_390198342.1">
    <property type="nucleotide sequence ID" value="NZ_JBHSDV010000002.1"/>
</dbReference>
<organism evidence="3 4">
    <name type="scientific">Gracilibacillus marinus</name>
    <dbReference type="NCBI Taxonomy" id="630535"/>
    <lineage>
        <taxon>Bacteria</taxon>
        <taxon>Bacillati</taxon>
        <taxon>Bacillota</taxon>
        <taxon>Bacilli</taxon>
        <taxon>Bacillales</taxon>
        <taxon>Bacillaceae</taxon>
        <taxon>Gracilibacillus</taxon>
    </lineage>
</organism>
<accession>A0ABV8VYD9</accession>
<keyword evidence="4" id="KW-1185">Reference proteome</keyword>
<evidence type="ECO:0000313" key="3">
    <source>
        <dbReference type="EMBL" id="MFC4387808.1"/>
    </source>
</evidence>
<sequence>MNIEFIKTIVLYFLVGLSLLLTVAIWNFQGNYNYEGVENPTSDAQLGGVEISKQEIIQPDQIIFHWNNVAQGLEDKTKELNVFRDITDLRLYNFRIAEESAVIDEAVNRVEIKFPTSMPSSFINDIFTIDEQILIDSEFDSIILYLNEDRTNNHVVFNNSDPYAIDILANIQNLPQIISYFDQLNVVEQFITYLPVELRFNRTIYIPNEVKLNGKKFSYTSINPDANSLQSIFFWNPSNVKSSTNPDGGKTYSDSSREMVVKGYAMEYTNFFTAEKSTIDSSENAREGNLGEQVFTNAINYVNYHKGWLVEEGIDYRLSDLNPLLQEVEFRMIYKNHPVFSNQGLATMFMKFHDLSLYQYARPLMKLTQSYDRAETNLMSGEQLVDYLEQNEMYELDQILDIQLGYRIEQQAGAQVFDLIPTWCVETVQGWQMITSEMSMSNYQGGYGNAMGAN</sequence>
<keyword evidence="1" id="KW-1133">Transmembrane helix</keyword>